<dbReference type="Pfam" id="PF00624">
    <property type="entry name" value="Flocculin"/>
    <property type="match status" value="4"/>
</dbReference>
<dbReference type="Proteomes" id="UP001162090">
    <property type="component" value="Chromosome 10"/>
</dbReference>
<gene>
    <name evidence="15" type="primary">SUVC10G1570</name>
    <name evidence="15" type="ORF">SUVC_10G1570</name>
</gene>
<keyword evidence="9" id="KW-0472">Membrane</keyword>
<keyword evidence="12" id="KW-0449">Lipoprotein</keyword>
<dbReference type="InterPro" id="IPR008966">
    <property type="entry name" value="Adhesion_dom_sf"/>
</dbReference>
<dbReference type="GO" id="GO:0098552">
    <property type="term" value="C:side of membrane"/>
    <property type="evidence" value="ECO:0007669"/>
    <property type="project" value="UniProtKB-KW"/>
</dbReference>
<dbReference type="InterPro" id="IPR024672">
    <property type="entry name" value="Agglutinin-like_N"/>
</dbReference>
<accession>A0AA35NJH3</accession>
<keyword evidence="11" id="KW-0325">Glycoprotein</keyword>
<evidence type="ECO:0000256" key="1">
    <source>
        <dbReference type="ARBA" id="ARBA00004191"/>
    </source>
</evidence>
<dbReference type="InterPro" id="IPR001389">
    <property type="entry name" value="Flocculin"/>
</dbReference>
<keyword evidence="3" id="KW-0134">Cell wall</keyword>
<dbReference type="PANTHER" id="PTHR33793:SF2">
    <property type="entry name" value="AGGLUTININ-LIKE PROTEIN 6"/>
    <property type="match status" value="1"/>
</dbReference>
<name>A0AA35NJH3_SACUV</name>
<feature type="signal peptide" evidence="13">
    <location>
        <begin position="1"/>
        <end position="19"/>
    </location>
</feature>
<dbReference type="InterPro" id="IPR011252">
    <property type="entry name" value="Fibrogen-bd_dom1"/>
</dbReference>
<dbReference type="GO" id="GO:0030446">
    <property type="term" value="C:hyphal cell wall"/>
    <property type="evidence" value="ECO:0007669"/>
    <property type="project" value="TreeGrafter"/>
</dbReference>
<evidence type="ECO:0000256" key="5">
    <source>
        <dbReference type="ARBA" id="ARBA00022622"/>
    </source>
</evidence>
<dbReference type="Gene3D" id="2.60.40.1280">
    <property type="match status" value="1"/>
</dbReference>
<proteinExistence type="predicted"/>
<keyword evidence="6 13" id="KW-0732">Signal</keyword>
<evidence type="ECO:0000256" key="10">
    <source>
        <dbReference type="ARBA" id="ARBA00023157"/>
    </source>
</evidence>
<keyword evidence="8" id="KW-0130">Cell adhesion</keyword>
<evidence type="ECO:0000256" key="7">
    <source>
        <dbReference type="ARBA" id="ARBA00022737"/>
    </source>
</evidence>
<dbReference type="InterPro" id="IPR033504">
    <property type="entry name" value="ALS"/>
</dbReference>
<dbReference type="Pfam" id="PF11766">
    <property type="entry name" value="Candida_ALS_N"/>
    <property type="match status" value="1"/>
</dbReference>
<reference evidence="15" key="1">
    <citation type="submission" date="2022-10" db="EMBL/GenBank/DDBJ databases">
        <authorList>
            <person name="Byrne P K."/>
        </authorList>
    </citation>
    <scope>NUCLEOTIDE SEQUENCE</scope>
    <source>
        <strain evidence="15">CBS7001</strain>
    </source>
</reference>
<dbReference type="PANTHER" id="PTHR33793">
    <property type="entry name" value="ALPHA-AGGLUTININ"/>
    <property type="match status" value="1"/>
</dbReference>
<dbReference type="GO" id="GO:0030445">
    <property type="term" value="C:yeast-form cell wall"/>
    <property type="evidence" value="ECO:0007669"/>
    <property type="project" value="TreeGrafter"/>
</dbReference>
<evidence type="ECO:0000256" key="3">
    <source>
        <dbReference type="ARBA" id="ARBA00022512"/>
    </source>
</evidence>
<evidence type="ECO:0000256" key="12">
    <source>
        <dbReference type="ARBA" id="ARBA00023288"/>
    </source>
</evidence>
<evidence type="ECO:0000256" key="2">
    <source>
        <dbReference type="ARBA" id="ARBA00004589"/>
    </source>
</evidence>
<evidence type="ECO:0000259" key="14">
    <source>
        <dbReference type="SMART" id="SM01056"/>
    </source>
</evidence>
<evidence type="ECO:0000256" key="11">
    <source>
        <dbReference type="ARBA" id="ARBA00023180"/>
    </source>
</evidence>
<comment type="subcellular location">
    <subcellularLocation>
        <location evidence="2">Membrane</location>
        <topology evidence="2">Lipid-anchor</topology>
        <topology evidence="2">GPI-anchor</topology>
    </subcellularLocation>
    <subcellularLocation>
        <location evidence="1">Secreted</location>
        <location evidence="1">Cell wall</location>
    </subcellularLocation>
</comment>
<keyword evidence="5" id="KW-0336">GPI-anchor</keyword>
<evidence type="ECO:0000256" key="13">
    <source>
        <dbReference type="SAM" id="SignalP"/>
    </source>
</evidence>
<dbReference type="GO" id="GO:0030448">
    <property type="term" value="P:hyphal growth"/>
    <property type="evidence" value="ECO:0007669"/>
    <property type="project" value="TreeGrafter"/>
</dbReference>
<dbReference type="GO" id="GO:0000128">
    <property type="term" value="P:flocculation"/>
    <property type="evidence" value="ECO:0007669"/>
    <property type="project" value="InterPro"/>
</dbReference>
<dbReference type="AlphaFoldDB" id="A0AA35NJH3"/>
<evidence type="ECO:0000256" key="4">
    <source>
        <dbReference type="ARBA" id="ARBA00022525"/>
    </source>
</evidence>
<feature type="chain" id="PRO_5041281432" description="Agglutinin-like protein N-terminal domain-containing protein" evidence="13">
    <location>
        <begin position="20"/>
        <end position="743"/>
    </location>
</feature>
<dbReference type="SMART" id="SM01056">
    <property type="entry name" value="Candida_ALS_N"/>
    <property type="match status" value="1"/>
</dbReference>
<evidence type="ECO:0000256" key="9">
    <source>
        <dbReference type="ARBA" id="ARBA00023136"/>
    </source>
</evidence>
<dbReference type="GO" id="GO:0009986">
    <property type="term" value="C:cell surface"/>
    <property type="evidence" value="ECO:0007669"/>
    <property type="project" value="TreeGrafter"/>
</dbReference>
<evidence type="ECO:0000256" key="6">
    <source>
        <dbReference type="ARBA" id="ARBA00022729"/>
    </source>
</evidence>
<feature type="domain" description="Agglutinin-like protein N-terminal" evidence="14">
    <location>
        <begin position="50"/>
        <end position="300"/>
    </location>
</feature>
<protein>
    <recommendedName>
        <fullName evidence="14">Agglutinin-like protein N-terminal domain-containing protein</fullName>
    </recommendedName>
</protein>
<dbReference type="Gene3D" id="2.60.40.2430">
    <property type="entry name" value="Agglutinin-like protein, N-terminal domain, N2 subdomain"/>
    <property type="match status" value="1"/>
</dbReference>
<keyword evidence="7" id="KW-0677">Repeat</keyword>
<evidence type="ECO:0000313" key="16">
    <source>
        <dbReference type="Proteomes" id="UP001162090"/>
    </source>
</evidence>
<dbReference type="SUPFAM" id="SSF49401">
    <property type="entry name" value="Bacterial adhesins"/>
    <property type="match status" value="1"/>
</dbReference>
<keyword evidence="4" id="KW-0964">Secreted</keyword>
<organism evidence="15 16">
    <name type="scientific">Saccharomyces uvarum</name>
    <name type="common">Yeast</name>
    <name type="synonym">Saccharomyces bayanus var. uvarum</name>
    <dbReference type="NCBI Taxonomy" id="230603"/>
    <lineage>
        <taxon>Eukaryota</taxon>
        <taxon>Fungi</taxon>
        <taxon>Dikarya</taxon>
        <taxon>Ascomycota</taxon>
        <taxon>Saccharomycotina</taxon>
        <taxon>Saccharomycetes</taxon>
        <taxon>Saccharomycetales</taxon>
        <taxon>Saccharomycetaceae</taxon>
        <taxon>Saccharomyces</taxon>
    </lineage>
</organism>
<dbReference type="GO" id="GO:1903561">
    <property type="term" value="C:extracellular vesicle"/>
    <property type="evidence" value="ECO:0007669"/>
    <property type="project" value="TreeGrafter"/>
</dbReference>
<evidence type="ECO:0000256" key="8">
    <source>
        <dbReference type="ARBA" id="ARBA00022889"/>
    </source>
</evidence>
<dbReference type="InterPro" id="IPR043063">
    <property type="entry name" value="Agglutinin-like_N_N2"/>
</dbReference>
<sequence>MLIFFKVVVWLCSLALAFAADIDNISFSNLEIAPLTSNKQPDQGWTASFDFTIADPSSIKEGDQFTLSMPHVYRVKLSDPYQITTISLNDGTEAFKCYVSQQAAYLYEDTILTCTAQTDLSSYNSIDGSITFSLNFSNGDSNYAYELENAKFFKSGPMLIQLGDQMSDTVDFDSATFTENVLHSGRTTGYGSFESYHLAMRCPNGHFLGGTEKINYDNSNHDVNLDCSSVQVYSSNDFNDWWFPQSYNDINADVTCFGSSLWITLDEELDNGEMVWVNALQSLPVGTNTIDHALQFQYSCLDTIANTTYTTEFSTTREFIVYQGENLATASAKNAITTSTTTTGWTGTYTSTYSTDSTFTVGTDTQTTPEVIIHVETPSTRLTSTTTTGWTGTYTSTYSTDSTFTVGTDTQTTPEVIIHVETPSTRPTSTTTTGWTGTYTSTYSTDSTFTVGTDTQTTPEVIIHVETPSTRLTSTTTTGWTGTYTSTYSTDSTFTVGTDTQTTPEVIIHVETPSTGQSLTTAVTPTSTSTTTWSGPVGTDLQRYTSSFSITVNSTSSFSLSTAFETSDTPVVSTKSENTTLITSTIPVSSEKSTTTTDRNLTSSAISFLNVSTSNSQSSGPSSCSSASYESSLSKSSLRSSLAHTSAQISSSSVKTKTKVTSGHTTLSTTSRVFSSTLNETSIISSLTVHYSSAPSYQPSPFNLQVSSTSTSHSISIYEGKASAFFSSEFSSIFFLVLSYLLY</sequence>
<evidence type="ECO:0000313" key="15">
    <source>
        <dbReference type="EMBL" id="CAI4044270.1"/>
    </source>
</evidence>
<dbReference type="EMBL" id="OX365921">
    <property type="protein sequence ID" value="CAI4044270.1"/>
    <property type="molecule type" value="Genomic_DNA"/>
</dbReference>
<keyword evidence="10" id="KW-1015">Disulfide bond</keyword>